<proteinExistence type="predicted"/>
<dbReference type="AlphaFoldDB" id="A0A450U7X0"/>
<evidence type="ECO:0000313" key="2">
    <source>
        <dbReference type="EMBL" id="VFJ87875.1"/>
    </source>
</evidence>
<reference evidence="2" key="1">
    <citation type="submission" date="2019-02" db="EMBL/GenBank/DDBJ databases">
        <authorList>
            <person name="Gruber-Vodicka R. H."/>
            <person name="Seah K. B. B."/>
        </authorList>
    </citation>
    <scope>NUCLEOTIDE SEQUENCE</scope>
    <source>
        <strain evidence="2">BECK_M7</strain>
    </source>
</reference>
<keyword evidence="1" id="KW-0472">Membrane</keyword>
<sequence>MPAEAIPALPSRIAHFPLRHLLRTPQYRYLPPILAGFSLNGAFGFVLSVLFWHEKSKRL</sequence>
<name>A0A450U7X0_9GAMM</name>
<feature type="transmembrane region" description="Helical" evidence="1">
    <location>
        <begin position="29"/>
        <end position="52"/>
    </location>
</feature>
<evidence type="ECO:0000256" key="1">
    <source>
        <dbReference type="SAM" id="Phobius"/>
    </source>
</evidence>
<dbReference type="EMBL" id="CAADFF010000008">
    <property type="protein sequence ID" value="VFJ87875.1"/>
    <property type="molecule type" value="Genomic_DNA"/>
</dbReference>
<keyword evidence="1" id="KW-0812">Transmembrane</keyword>
<protein>
    <submittedName>
        <fullName evidence="2">Uncharacterized protein</fullName>
    </submittedName>
</protein>
<organism evidence="2">
    <name type="scientific">Candidatus Kentrum sp. LFY</name>
    <dbReference type="NCBI Taxonomy" id="2126342"/>
    <lineage>
        <taxon>Bacteria</taxon>
        <taxon>Pseudomonadati</taxon>
        <taxon>Pseudomonadota</taxon>
        <taxon>Gammaproteobacteria</taxon>
        <taxon>Candidatus Kentrum</taxon>
    </lineage>
</organism>
<accession>A0A450U7X0</accession>
<keyword evidence="1" id="KW-1133">Transmembrane helix</keyword>
<gene>
    <name evidence="2" type="ORF">BECKLFY1418B_GA0070995_100828</name>
</gene>